<evidence type="ECO:0000256" key="1">
    <source>
        <dbReference type="SAM" id="Coils"/>
    </source>
</evidence>
<proteinExistence type="predicted"/>
<sequence>MIRTVSVLGLLAGLVVAQPMAPQAAAQMYHYGMAPTGMSFEGSYPAPMAMGGQYPTWQKELENLAASQEPPMTVEEYVRSLRKNREDMKEMKEFLEMIALEEGYATLEEWKLSKREEMATYREKKAQAQAQREATLEAVAAHRNVTVEELKAQIEAHQMEQKALKEEAVEVLAEAEGMTVEEYKEKMKEEREEDLERFQAIKDKCEEASGEDIKALQQQIAEDREIDLMALKSDPYFESDTKALRDAAQEVLEVYAGKKDADEVTASNPDGKTALQIIADYHGVSVDDLVDDRSALEEIRVEIAECAGYDSVEAMEADQMAYRQEKKAEKEEMSAILEAHFGEDPSEMMKDNKAEQKEFMEDWNNAAEETGLTVTQMEMKEQRDDAKDYWNNIKERAEDEGISVQQIPSNVPPMPTAGETDYAVGGAMDVLDEASNVVTEEATGKGGERTNGLRARLQQAQDKRSRSRLGLRGLTAETGSCPLGLKC</sequence>
<dbReference type="AlphaFoldDB" id="A0A0G4I7M8"/>
<protein>
    <submittedName>
        <fullName evidence="4">Uncharacterized protein</fullName>
    </submittedName>
</protein>
<gene>
    <name evidence="4" type="ORF">Cvel_11691</name>
</gene>
<feature type="chain" id="PRO_5005192232" evidence="3">
    <location>
        <begin position="18"/>
        <end position="487"/>
    </location>
</feature>
<feature type="signal peptide" evidence="3">
    <location>
        <begin position="1"/>
        <end position="17"/>
    </location>
</feature>
<evidence type="ECO:0000256" key="3">
    <source>
        <dbReference type="SAM" id="SignalP"/>
    </source>
</evidence>
<reference evidence="4" key="1">
    <citation type="submission" date="2014-11" db="EMBL/GenBank/DDBJ databases">
        <authorList>
            <person name="Otto D Thomas"/>
            <person name="Naeem Raeece"/>
        </authorList>
    </citation>
    <scope>NUCLEOTIDE SEQUENCE</scope>
</reference>
<evidence type="ECO:0000256" key="2">
    <source>
        <dbReference type="SAM" id="MobiDB-lite"/>
    </source>
</evidence>
<dbReference type="EMBL" id="CDMZ01005485">
    <property type="protein sequence ID" value="CEM53051.1"/>
    <property type="molecule type" value="Genomic_DNA"/>
</dbReference>
<organism evidence="4">
    <name type="scientific">Chromera velia CCMP2878</name>
    <dbReference type="NCBI Taxonomy" id="1169474"/>
    <lineage>
        <taxon>Eukaryota</taxon>
        <taxon>Sar</taxon>
        <taxon>Alveolata</taxon>
        <taxon>Colpodellida</taxon>
        <taxon>Chromeraceae</taxon>
        <taxon>Chromera</taxon>
    </lineage>
</organism>
<accession>A0A0G4I7M8</accession>
<evidence type="ECO:0000313" key="4">
    <source>
        <dbReference type="EMBL" id="CEM53051.1"/>
    </source>
</evidence>
<keyword evidence="1" id="KW-0175">Coiled coil</keyword>
<feature type="coiled-coil region" evidence="1">
    <location>
        <begin position="78"/>
        <end position="208"/>
    </location>
</feature>
<keyword evidence="3" id="KW-0732">Signal</keyword>
<dbReference type="VEuPathDB" id="CryptoDB:Cvel_11691"/>
<name>A0A0G4I7M8_9ALVE</name>
<feature type="region of interest" description="Disordered" evidence="2">
    <location>
        <begin position="440"/>
        <end position="467"/>
    </location>
</feature>
<dbReference type="PhylomeDB" id="A0A0G4I7M8"/>